<evidence type="ECO:0000256" key="1">
    <source>
        <dbReference type="SAM" id="MobiDB-lite"/>
    </source>
</evidence>
<gene>
    <name evidence="2" type="ORF">EYF80_045797</name>
</gene>
<keyword evidence="3" id="KW-1185">Reference proteome</keyword>
<dbReference type="AlphaFoldDB" id="A0A4Z2FUL1"/>
<comment type="caution">
    <text evidence="2">The sequence shown here is derived from an EMBL/GenBank/DDBJ whole genome shotgun (WGS) entry which is preliminary data.</text>
</comment>
<feature type="region of interest" description="Disordered" evidence="1">
    <location>
        <begin position="1"/>
        <end position="33"/>
    </location>
</feature>
<feature type="compositionally biased region" description="Basic and acidic residues" evidence="1">
    <location>
        <begin position="23"/>
        <end position="32"/>
    </location>
</feature>
<sequence>MVGGPGNPPPGCHSVNQSGIWADGREKERTDGKVPTWIGGGFIIGTSEMVYDPSMGLFCDVHA</sequence>
<accession>A0A4Z2FUL1</accession>
<dbReference type="Proteomes" id="UP000314294">
    <property type="component" value="Unassembled WGS sequence"/>
</dbReference>
<dbReference type="EMBL" id="SRLO01000929">
    <property type="protein sequence ID" value="TNN44032.1"/>
    <property type="molecule type" value="Genomic_DNA"/>
</dbReference>
<evidence type="ECO:0000313" key="2">
    <source>
        <dbReference type="EMBL" id="TNN44032.1"/>
    </source>
</evidence>
<feature type="compositionally biased region" description="Pro residues" evidence="1">
    <location>
        <begin position="1"/>
        <end position="11"/>
    </location>
</feature>
<reference evidence="2 3" key="1">
    <citation type="submission" date="2019-03" db="EMBL/GenBank/DDBJ databases">
        <title>First draft genome of Liparis tanakae, snailfish: a comprehensive survey of snailfish specific genes.</title>
        <authorList>
            <person name="Kim W."/>
            <person name="Song I."/>
            <person name="Jeong J.-H."/>
            <person name="Kim D."/>
            <person name="Kim S."/>
            <person name="Ryu S."/>
            <person name="Song J.Y."/>
            <person name="Lee S.K."/>
        </authorList>
    </citation>
    <scope>NUCLEOTIDE SEQUENCE [LARGE SCALE GENOMIC DNA]</scope>
    <source>
        <tissue evidence="2">Muscle</tissue>
    </source>
</reference>
<evidence type="ECO:0000313" key="3">
    <source>
        <dbReference type="Proteomes" id="UP000314294"/>
    </source>
</evidence>
<organism evidence="2 3">
    <name type="scientific">Liparis tanakae</name>
    <name type="common">Tanaka's snailfish</name>
    <dbReference type="NCBI Taxonomy" id="230148"/>
    <lineage>
        <taxon>Eukaryota</taxon>
        <taxon>Metazoa</taxon>
        <taxon>Chordata</taxon>
        <taxon>Craniata</taxon>
        <taxon>Vertebrata</taxon>
        <taxon>Euteleostomi</taxon>
        <taxon>Actinopterygii</taxon>
        <taxon>Neopterygii</taxon>
        <taxon>Teleostei</taxon>
        <taxon>Neoteleostei</taxon>
        <taxon>Acanthomorphata</taxon>
        <taxon>Eupercaria</taxon>
        <taxon>Perciformes</taxon>
        <taxon>Cottioidei</taxon>
        <taxon>Cottales</taxon>
        <taxon>Liparidae</taxon>
        <taxon>Liparis</taxon>
    </lineage>
</organism>
<proteinExistence type="predicted"/>
<name>A0A4Z2FUL1_9TELE</name>
<protein>
    <submittedName>
        <fullName evidence="2">Uncharacterized protein</fullName>
    </submittedName>
</protein>